<proteinExistence type="predicted"/>
<evidence type="ECO:0000256" key="1">
    <source>
        <dbReference type="SAM" id="Phobius"/>
    </source>
</evidence>
<keyword evidence="3" id="KW-1185">Reference proteome</keyword>
<keyword evidence="1" id="KW-1133">Transmembrane helix</keyword>
<feature type="transmembrane region" description="Helical" evidence="1">
    <location>
        <begin position="181"/>
        <end position="201"/>
    </location>
</feature>
<feature type="transmembrane region" description="Helical" evidence="1">
    <location>
        <begin position="104"/>
        <end position="126"/>
    </location>
</feature>
<evidence type="ECO:0000313" key="2">
    <source>
        <dbReference type="EMBL" id="KYN43920.1"/>
    </source>
</evidence>
<name>A0A195FTH6_9HYME</name>
<accession>A0A195FTH6</accession>
<gene>
    <name evidence="2" type="ORF">ALC56_01655</name>
</gene>
<evidence type="ECO:0000313" key="3">
    <source>
        <dbReference type="Proteomes" id="UP000078541"/>
    </source>
</evidence>
<organism evidence="2 3">
    <name type="scientific">Trachymyrmex septentrionalis</name>
    <dbReference type="NCBI Taxonomy" id="34720"/>
    <lineage>
        <taxon>Eukaryota</taxon>
        <taxon>Metazoa</taxon>
        <taxon>Ecdysozoa</taxon>
        <taxon>Arthropoda</taxon>
        <taxon>Hexapoda</taxon>
        <taxon>Insecta</taxon>
        <taxon>Pterygota</taxon>
        <taxon>Neoptera</taxon>
        <taxon>Endopterygota</taxon>
        <taxon>Hymenoptera</taxon>
        <taxon>Apocrita</taxon>
        <taxon>Aculeata</taxon>
        <taxon>Formicoidea</taxon>
        <taxon>Formicidae</taxon>
        <taxon>Myrmicinae</taxon>
        <taxon>Trachymyrmex</taxon>
    </lineage>
</organism>
<keyword evidence="1" id="KW-0812">Transmembrane</keyword>
<dbReference type="Proteomes" id="UP000078541">
    <property type="component" value="Unassembled WGS sequence"/>
</dbReference>
<dbReference type="EMBL" id="KQ981268">
    <property type="protein sequence ID" value="KYN43920.1"/>
    <property type="molecule type" value="Genomic_DNA"/>
</dbReference>
<reference evidence="2 3" key="1">
    <citation type="submission" date="2016-03" db="EMBL/GenBank/DDBJ databases">
        <title>Trachymyrmex septentrionalis WGS genome.</title>
        <authorList>
            <person name="Nygaard S."/>
            <person name="Hu H."/>
            <person name="Boomsma J."/>
            <person name="Zhang G."/>
        </authorList>
    </citation>
    <scope>NUCLEOTIDE SEQUENCE [LARGE SCALE GENOMIC DNA]</scope>
    <source>
        <strain evidence="2">Tsep2-gDNA-1</strain>
        <tissue evidence="2">Whole body</tissue>
    </source>
</reference>
<keyword evidence="1" id="KW-0472">Membrane</keyword>
<dbReference type="AlphaFoldDB" id="A0A195FTH6"/>
<protein>
    <submittedName>
        <fullName evidence="2">Uncharacterized protein</fullName>
    </submittedName>
</protein>
<sequence length="205" mass="22996">MVKPKRVVKLLRITSGLCSVISLWLRFKSVVSLTLLSLKCAFRAVALLTIFLTPERFLYSEIELGIILAANSSCSQSNLSSSFASSSRLPTIIVSSFSRRLSKVCGTCFGAPDCILAFFAAFFAFARSFINSWHFWYLTALHLMWLKLLSDGNKTSEALSVDVLGSSFATSFSSLGRLRRFFRKVLIFILHNFLYSSSFLLCMDF</sequence>